<gene>
    <name evidence="8" type="ordered locus">Dret_1464</name>
</gene>
<dbReference type="GO" id="GO:0005886">
    <property type="term" value="C:plasma membrane"/>
    <property type="evidence" value="ECO:0007669"/>
    <property type="project" value="TreeGrafter"/>
</dbReference>
<accession>C8X2V4</accession>
<evidence type="ECO:0000256" key="5">
    <source>
        <dbReference type="ARBA" id="ARBA00023136"/>
    </source>
</evidence>
<dbReference type="Proteomes" id="UP000001052">
    <property type="component" value="Chromosome"/>
</dbReference>
<feature type="transmembrane region" description="Helical" evidence="6">
    <location>
        <begin position="69"/>
        <end position="86"/>
    </location>
</feature>
<evidence type="ECO:0000256" key="1">
    <source>
        <dbReference type="ARBA" id="ARBA00004141"/>
    </source>
</evidence>
<organism evidence="8 9">
    <name type="scientific">Desulfohalobium retbaense (strain ATCC 49708 / DSM 5692 / JCM 16813 / HR100)</name>
    <dbReference type="NCBI Taxonomy" id="485915"/>
    <lineage>
        <taxon>Bacteria</taxon>
        <taxon>Pseudomonadati</taxon>
        <taxon>Thermodesulfobacteriota</taxon>
        <taxon>Desulfovibrionia</taxon>
        <taxon>Desulfovibrionales</taxon>
        <taxon>Desulfohalobiaceae</taxon>
        <taxon>Desulfohalobium</taxon>
    </lineage>
</organism>
<feature type="transmembrane region" description="Helical" evidence="6">
    <location>
        <begin position="184"/>
        <end position="204"/>
    </location>
</feature>
<feature type="transmembrane region" description="Helical" evidence="6">
    <location>
        <begin position="132"/>
        <end position="155"/>
    </location>
</feature>
<dbReference type="OrthoDB" id="9814290at2"/>
<evidence type="ECO:0000259" key="7">
    <source>
        <dbReference type="Pfam" id="PF01578"/>
    </source>
</evidence>
<dbReference type="STRING" id="485915.Dret_1464"/>
<feature type="transmembrane region" description="Helical" evidence="6">
    <location>
        <begin position="93"/>
        <end position="112"/>
    </location>
</feature>
<dbReference type="PANTHER" id="PTHR30071:SF1">
    <property type="entry name" value="CYTOCHROME B_B6 PROTEIN-RELATED"/>
    <property type="match status" value="1"/>
</dbReference>
<evidence type="ECO:0000256" key="2">
    <source>
        <dbReference type="ARBA" id="ARBA00022692"/>
    </source>
</evidence>
<protein>
    <submittedName>
        <fullName evidence="8">Cytochrome c assembly protein</fullName>
    </submittedName>
</protein>
<evidence type="ECO:0000256" key="6">
    <source>
        <dbReference type="SAM" id="Phobius"/>
    </source>
</evidence>
<feature type="transmembrane region" description="Helical" evidence="6">
    <location>
        <begin position="6"/>
        <end position="27"/>
    </location>
</feature>
<dbReference type="EMBL" id="CP001734">
    <property type="protein sequence ID" value="ACV68751.1"/>
    <property type="molecule type" value="Genomic_DNA"/>
</dbReference>
<dbReference type="InterPro" id="IPR045062">
    <property type="entry name" value="Cyt_c_biogenesis_CcsA/CcmC"/>
</dbReference>
<dbReference type="RefSeq" id="WP_015751898.1">
    <property type="nucleotide sequence ID" value="NC_013223.1"/>
</dbReference>
<dbReference type="HOGENOM" id="CLU_049710_2_2_7"/>
<evidence type="ECO:0000256" key="4">
    <source>
        <dbReference type="ARBA" id="ARBA00022989"/>
    </source>
</evidence>
<evidence type="ECO:0000256" key="3">
    <source>
        <dbReference type="ARBA" id="ARBA00022748"/>
    </source>
</evidence>
<keyword evidence="5 6" id="KW-0472">Membrane</keyword>
<sequence length="275" mass="31231">MPFIRTFELCIIALYLLATILYFTGVIRQRNRLKQLAQTLAVAGFGLHTLDLGLVFFRPGAPAIVQGQFYISLLAWTFLAIYFLLWRKLRLEFLALTAAPLALILFTSSMAVTTERLAVPAKLSSLWFGLHVGTFFLSIALLAMAFGAGIVYLYVDKKIKTKAKLSSLNKDMPALTSVDQANRWAVMLGFPLYTLGLFSGFAWARFTWGRIFSWDPKEIVSLLIWFLFAYLFHQRLAMNWTGRKPAKLAIWIFVLTILSLWGVNFLLPTHHSLQP</sequence>
<feature type="domain" description="Cytochrome c assembly protein" evidence="7">
    <location>
        <begin position="71"/>
        <end position="269"/>
    </location>
</feature>
<keyword evidence="9" id="KW-1185">Reference proteome</keyword>
<keyword evidence="4 6" id="KW-1133">Transmembrane helix</keyword>
<evidence type="ECO:0000313" key="8">
    <source>
        <dbReference type="EMBL" id="ACV68751.1"/>
    </source>
</evidence>
<dbReference type="AlphaFoldDB" id="C8X2V4"/>
<dbReference type="InterPro" id="IPR002541">
    <property type="entry name" value="Cyt_c_assembly"/>
</dbReference>
<dbReference type="Pfam" id="PF01578">
    <property type="entry name" value="Cytochrom_C_asm"/>
    <property type="match status" value="1"/>
</dbReference>
<name>C8X2V4_DESRD</name>
<dbReference type="KEGG" id="drt:Dret_1464"/>
<proteinExistence type="predicted"/>
<feature type="transmembrane region" description="Helical" evidence="6">
    <location>
        <begin position="39"/>
        <end position="57"/>
    </location>
</feature>
<keyword evidence="2 6" id="KW-0812">Transmembrane</keyword>
<dbReference type="GO" id="GO:0020037">
    <property type="term" value="F:heme binding"/>
    <property type="evidence" value="ECO:0007669"/>
    <property type="project" value="InterPro"/>
</dbReference>
<evidence type="ECO:0000313" key="9">
    <source>
        <dbReference type="Proteomes" id="UP000001052"/>
    </source>
</evidence>
<reference evidence="9" key="1">
    <citation type="submission" date="2009-09" db="EMBL/GenBank/DDBJ databases">
        <title>The complete chromosome of Desulfohalobium retbaense DSM 5692.</title>
        <authorList>
            <consortium name="US DOE Joint Genome Institute (JGI-PGF)"/>
            <person name="Lucas S."/>
            <person name="Copeland A."/>
            <person name="Lapidus A."/>
            <person name="Glavina del Rio T."/>
            <person name="Dalin E."/>
            <person name="Tice H."/>
            <person name="Bruce D."/>
            <person name="Goodwin L."/>
            <person name="Pitluck S."/>
            <person name="Kyrpides N."/>
            <person name="Mavromatis K."/>
            <person name="Ivanova N."/>
            <person name="Mikhailova N."/>
            <person name="Munk A.C."/>
            <person name="Brettin T."/>
            <person name="Detter J.C."/>
            <person name="Han C."/>
            <person name="Tapia R."/>
            <person name="Larimer F."/>
            <person name="Land M."/>
            <person name="Hauser L."/>
            <person name="Markowitz V."/>
            <person name="Cheng J.-F."/>
            <person name="Hugenholtz P."/>
            <person name="Woyke T."/>
            <person name="Wu D."/>
            <person name="Spring S."/>
            <person name="Klenk H.-P."/>
            <person name="Eisen J.A."/>
        </authorList>
    </citation>
    <scope>NUCLEOTIDE SEQUENCE [LARGE SCALE GENOMIC DNA]</scope>
    <source>
        <strain evidence="9">DSM 5692</strain>
    </source>
</reference>
<reference evidence="8 9" key="2">
    <citation type="journal article" date="2010" name="Stand. Genomic Sci.">
        <title>Complete genome sequence of Desulfohalobium retbaense type strain (HR(100)).</title>
        <authorList>
            <person name="Spring S."/>
            <person name="Nolan M."/>
            <person name="Lapidus A."/>
            <person name="Glavina Del Rio T."/>
            <person name="Copeland A."/>
            <person name="Tice H."/>
            <person name="Cheng J.F."/>
            <person name="Lucas S."/>
            <person name="Land M."/>
            <person name="Chen F."/>
            <person name="Bruce D."/>
            <person name="Goodwin L."/>
            <person name="Pitluck S."/>
            <person name="Ivanova N."/>
            <person name="Mavromatis K."/>
            <person name="Mikhailova N."/>
            <person name="Pati A."/>
            <person name="Chen A."/>
            <person name="Palaniappan K."/>
            <person name="Hauser L."/>
            <person name="Chang Y.J."/>
            <person name="Jeffries C.D."/>
            <person name="Munk C."/>
            <person name="Kiss H."/>
            <person name="Chain P."/>
            <person name="Han C."/>
            <person name="Brettin T."/>
            <person name="Detter J.C."/>
            <person name="Schuler E."/>
            <person name="Goker M."/>
            <person name="Rohde M."/>
            <person name="Bristow J."/>
            <person name="Eisen J.A."/>
            <person name="Markowitz V."/>
            <person name="Hugenholtz P."/>
            <person name="Kyrpides N.C."/>
            <person name="Klenk H.P."/>
        </authorList>
    </citation>
    <scope>NUCLEOTIDE SEQUENCE [LARGE SCALE GENOMIC DNA]</scope>
    <source>
        <strain evidence="8 9">DSM 5692</strain>
    </source>
</reference>
<keyword evidence="3" id="KW-0201">Cytochrome c-type biogenesis</keyword>
<dbReference type="PANTHER" id="PTHR30071">
    <property type="entry name" value="HEME EXPORTER PROTEIN C"/>
    <property type="match status" value="1"/>
</dbReference>
<feature type="transmembrane region" description="Helical" evidence="6">
    <location>
        <begin position="219"/>
        <end position="236"/>
    </location>
</feature>
<feature type="transmembrane region" description="Helical" evidence="6">
    <location>
        <begin position="248"/>
        <end position="267"/>
    </location>
</feature>
<dbReference type="eggNOG" id="COG0755">
    <property type="taxonomic scope" value="Bacteria"/>
</dbReference>
<comment type="subcellular location">
    <subcellularLocation>
        <location evidence="1">Membrane</location>
        <topology evidence="1">Multi-pass membrane protein</topology>
    </subcellularLocation>
</comment>
<dbReference type="GO" id="GO:0017004">
    <property type="term" value="P:cytochrome complex assembly"/>
    <property type="evidence" value="ECO:0007669"/>
    <property type="project" value="UniProtKB-KW"/>
</dbReference>